<protein>
    <submittedName>
        <fullName evidence="8">Tyrosine decarboxylase</fullName>
    </submittedName>
</protein>
<keyword evidence="9" id="KW-1185">Reference proteome</keyword>
<accession>A0A1D2NE00</accession>
<dbReference type="Gene3D" id="1.20.1340.10">
    <property type="entry name" value="dopa decarboxylase, N-terminal domain"/>
    <property type="match status" value="1"/>
</dbReference>
<sequence length="641" mass="73137">MDASKFKRCGYELVDWSIKYMETLDDRKPLPDVQPGWLWDVVPKEAPEKGEAFERIMRDLEPVVLHRMAHWQHRQFFSYFPAGNAWSSIMGDIFSNATGVNGTNWGSCPVCTELEIIVCDWCCKFLGMPKFFLSQYSCPESEGAGIIQHSASEAIFYSMMWAREDAVRKLRQRFPNKPRAILLNMLIAYCNNECHSCVERGSLMGAIRLRKLEPDNEGGIKADTLRNAIKQDMESGLIPFYHCAIIGSTGITSADDLMEVGEICEQYDMWLHCDAAYAGSSFACQEMRHCMQGYEYVWSTNVNTNKWMMCNFEASLHWVRYKSKAVDPMTGWEEEVYKTPYPPDLKHYAVPATRRFRAYKLWCVIRNYGVEGIRRYCRNHINLAKLFEKYVKRDDRFEVCGPVRFGLCAFRLKGLNEATSRLLDALNFSRRIHMVPSHFHEKVVIRFALCAEYANEEDIDVAWRVIDEFASVILREYEKEMANDVAMKNLYNKQHHHDELAAIRKDPKIEQEEREAEQTVAELKQRQQMRADGVIKGIDAVAVDGSWDRGDSNVFKEFDKYLHEHPEETEDKIYHDPNFPAKAQSMLHLHQIEDTVSHAPGTAPGGSGAPAPPAAPPTAVASRAATAAASAAASRAAVDDE</sequence>
<gene>
    <name evidence="8" type="ORF">Ocin01_03185</name>
</gene>
<dbReference type="Proteomes" id="UP000094527">
    <property type="component" value="Unassembled WGS sequence"/>
</dbReference>
<proteinExistence type="inferred from homology"/>
<dbReference type="PANTHER" id="PTHR11999">
    <property type="entry name" value="GROUP II PYRIDOXAL-5-PHOSPHATE DECARBOXYLASE"/>
    <property type="match status" value="1"/>
</dbReference>
<evidence type="ECO:0000256" key="3">
    <source>
        <dbReference type="ARBA" id="ARBA00022793"/>
    </source>
</evidence>
<dbReference type="STRING" id="48709.A0A1D2NE00"/>
<comment type="cofactor">
    <cofactor evidence="1 6">
        <name>pyridoxal 5'-phosphate</name>
        <dbReference type="ChEBI" id="CHEBI:597326"/>
    </cofactor>
</comment>
<dbReference type="GO" id="GO:0030170">
    <property type="term" value="F:pyridoxal phosphate binding"/>
    <property type="evidence" value="ECO:0007669"/>
    <property type="project" value="InterPro"/>
</dbReference>
<dbReference type="InterPro" id="IPR015424">
    <property type="entry name" value="PyrdxlP-dep_Trfase"/>
</dbReference>
<dbReference type="GO" id="GO:0016831">
    <property type="term" value="F:carboxy-lyase activity"/>
    <property type="evidence" value="ECO:0007669"/>
    <property type="project" value="UniProtKB-KW"/>
</dbReference>
<evidence type="ECO:0000256" key="2">
    <source>
        <dbReference type="ARBA" id="ARBA00009533"/>
    </source>
</evidence>
<feature type="compositionally biased region" description="Low complexity" evidence="7">
    <location>
        <begin position="617"/>
        <end position="641"/>
    </location>
</feature>
<dbReference type="GO" id="GO:0005737">
    <property type="term" value="C:cytoplasm"/>
    <property type="evidence" value="ECO:0007669"/>
    <property type="project" value="TreeGrafter"/>
</dbReference>
<dbReference type="GO" id="GO:0019752">
    <property type="term" value="P:carboxylic acid metabolic process"/>
    <property type="evidence" value="ECO:0007669"/>
    <property type="project" value="InterPro"/>
</dbReference>
<keyword evidence="4 6" id="KW-0663">Pyridoxal phosphate</keyword>
<evidence type="ECO:0000256" key="1">
    <source>
        <dbReference type="ARBA" id="ARBA00001933"/>
    </source>
</evidence>
<comment type="similarity">
    <text evidence="2">Belongs to the group II decarboxylase family.</text>
</comment>
<dbReference type="PANTHER" id="PTHR11999:SF70">
    <property type="entry name" value="MIP05841P"/>
    <property type="match status" value="1"/>
</dbReference>
<evidence type="ECO:0000256" key="7">
    <source>
        <dbReference type="SAM" id="MobiDB-lite"/>
    </source>
</evidence>
<reference evidence="8 9" key="1">
    <citation type="journal article" date="2016" name="Genome Biol. Evol.">
        <title>Gene Family Evolution Reflects Adaptation to Soil Environmental Stressors in the Genome of the Collembolan Orchesella cincta.</title>
        <authorList>
            <person name="Faddeeva-Vakhrusheva A."/>
            <person name="Derks M.F."/>
            <person name="Anvar S.Y."/>
            <person name="Agamennone V."/>
            <person name="Suring W."/>
            <person name="Smit S."/>
            <person name="van Straalen N.M."/>
            <person name="Roelofs D."/>
        </authorList>
    </citation>
    <scope>NUCLEOTIDE SEQUENCE [LARGE SCALE GENOMIC DNA]</scope>
    <source>
        <tissue evidence="8">Mixed pool</tissue>
    </source>
</reference>
<dbReference type="Gene3D" id="3.40.640.10">
    <property type="entry name" value="Type I PLP-dependent aspartate aminotransferase-like (Major domain)"/>
    <property type="match status" value="1"/>
</dbReference>
<dbReference type="AlphaFoldDB" id="A0A1D2NE00"/>
<dbReference type="SUPFAM" id="SSF53383">
    <property type="entry name" value="PLP-dependent transferases"/>
    <property type="match status" value="1"/>
</dbReference>
<dbReference type="PRINTS" id="PR00800">
    <property type="entry name" value="YHDCRBOXLASE"/>
</dbReference>
<dbReference type="InterPro" id="IPR002129">
    <property type="entry name" value="PyrdxlP-dep_de-COase"/>
</dbReference>
<dbReference type="GO" id="GO:0006520">
    <property type="term" value="P:amino acid metabolic process"/>
    <property type="evidence" value="ECO:0007669"/>
    <property type="project" value="InterPro"/>
</dbReference>
<evidence type="ECO:0000313" key="9">
    <source>
        <dbReference type="Proteomes" id="UP000094527"/>
    </source>
</evidence>
<evidence type="ECO:0000256" key="5">
    <source>
        <dbReference type="ARBA" id="ARBA00023239"/>
    </source>
</evidence>
<keyword evidence="5" id="KW-0456">Lyase</keyword>
<dbReference type="InterPro" id="IPR015422">
    <property type="entry name" value="PyrdxlP-dep_Trfase_small"/>
</dbReference>
<feature type="region of interest" description="Disordered" evidence="7">
    <location>
        <begin position="596"/>
        <end position="641"/>
    </location>
</feature>
<dbReference type="Pfam" id="PF00282">
    <property type="entry name" value="Pyridoxal_deC"/>
    <property type="match status" value="1"/>
</dbReference>
<evidence type="ECO:0000313" key="8">
    <source>
        <dbReference type="EMBL" id="ODN03498.1"/>
    </source>
</evidence>
<dbReference type="OrthoDB" id="639767at2759"/>
<dbReference type="InterPro" id="IPR010977">
    <property type="entry name" value="Aromatic_deC"/>
</dbReference>
<name>A0A1D2NE00_ORCCI</name>
<dbReference type="OMA" id="MISARED"/>
<dbReference type="EMBL" id="LJIJ01000071">
    <property type="protein sequence ID" value="ODN03498.1"/>
    <property type="molecule type" value="Genomic_DNA"/>
</dbReference>
<feature type="modified residue" description="N6-(pyridoxal phosphate)lysine" evidence="6">
    <location>
        <position position="306"/>
    </location>
</feature>
<comment type="caution">
    <text evidence="8">The sequence shown here is derived from an EMBL/GenBank/DDBJ whole genome shotgun (WGS) entry which is preliminary data.</text>
</comment>
<evidence type="ECO:0000256" key="6">
    <source>
        <dbReference type="PIRSR" id="PIRSR602129-50"/>
    </source>
</evidence>
<evidence type="ECO:0000256" key="4">
    <source>
        <dbReference type="ARBA" id="ARBA00022898"/>
    </source>
</evidence>
<organism evidence="8 9">
    <name type="scientific">Orchesella cincta</name>
    <name type="common">Springtail</name>
    <name type="synonym">Podura cincta</name>
    <dbReference type="NCBI Taxonomy" id="48709"/>
    <lineage>
        <taxon>Eukaryota</taxon>
        <taxon>Metazoa</taxon>
        <taxon>Ecdysozoa</taxon>
        <taxon>Arthropoda</taxon>
        <taxon>Hexapoda</taxon>
        <taxon>Collembola</taxon>
        <taxon>Entomobryomorpha</taxon>
        <taxon>Entomobryoidea</taxon>
        <taxon>Orchesellidae</taxon>
        <taxon>Orchesellinae</taxon>
        <taxon>Orchesella</taxon>
    </lineage>
</organism>
<dbReference type="Gene3D" id="3.90.1150.10">
    <property type="entry name" value="Aspartate Aminotransferase, domain 1"/>
    <property type="match status" value="1"/>
</dbReference>
<dbReference type="InterPro" id="IPR015421">
    <property type="entry name" value="PyrdxlP-dep_Trfase_major"/>
</dbReference>
<keyword evidence="3" id="KW-0210">Decarboxylase</keyword>